<keyword evidence="2" id="KW-1185">Reference proteome</keyword>
<proteinExistence type="predicted"/>
<dbReference type="EnsemblMetazoa" id="PPA36049.1">
    <property type="protein sequence ID" value="PPA36049.1"/>
    <property type="gene ID" value="WBGene00274418"/>
</dbReference>
<reference evidence="2" key="1">
    <citation type="journal article" date="2008" name="Nat. Genet.">
        <title>The Pristionchus pacificus genome provides a unique perspective on nematode lifestyle and parasitism.</title>
        <authorList>
            <person name="Dieterich C."/>
            <person name="Clifton S.W."/>
            <person name="Schuster L.N."/>
            <person name="Chinwalla A."/>
            <person name="Delehaunty K."/>
            <person name="Dinkelacker I."/>
            <person name="Fulton L."/>
            <person name="Fulton R."/>
            <person name="Godfrey J."/>
            <person name="Minx P."/>
            <person name="Mitreva M."/>
            <person name="Roeseler W."/>
            <person name="Tian H."/>
            <person name="Witte H."/>
            <person name="Yang S.P."/>
            <person name="Wilson R.K."/>
            <person name="Sommer R.J."/>
        </authorList>
    </citation>
    <scope>NUCLEOTIDE SEQUENCE [LARGE SCALE GENOMIC DNA]</scope>
    <source>
        <strain evidence="2">PS312</strain>
    </source>
</reference>
<gene>
    <name evidence="1" type="primary">WBGene00274418</name>
</gene>
<accession>A0A8R1UQE0</accession>
<protein>
    <submittedName>
        <fullName evidence="1">Uncharacterized protein</fullName>
    </submittedName>
</protein>
<evidence type="ECO:0000313" key="1">
    <source>
        <dbReference type="EnsemblMetazoa" id="PPA36049.1"/>
    </source>
</evidence>
<name>A0A2A6BMX8_PRIPA</name>
<sequence>MDPWIIVAVVAGAVALLLLVIVALSLMKKFCGCCQRDAFDIEKIHRASMPADDLFDTSAFDRRATLNTISPDIARHYKY</sequence>
<dbReference type="Proteomes" id="UP000005239">
    <property type="component" value="Unassembled WGS sequence"/>
</dbReference>
<reference evidence="1" key="2">
    <citation type="submission" date="2022-06" db="UniProtKB">
        <authorList>
            <consortium name="EnsemblMetazoa"/>
        </authorList>
    </citation>
    <scope>IDENTIFICATION</scope>
    <source>
        <strain evidence="1">PS312</strain>
    </source>
</reference>
<accession>A0A2A6BMX8</accession>
<organism evidence="1 2">
    <name type="scientific">Pristionchus pacificus</name>
    <name type="common">Parasitic nematode worm</name>
    <dbReference type="NCBI Taxonomy" id="54126"/>
    <lineage>
        <taxon>Eukaryota</taxon>
        <taxon>Metazoa</taxon>
        <taxon>Ecdysozoa</taxon>
        <taxon>Nematoda</taxon>
        <taxon>Chromadorea</taxon>
        <taxon>Rhabditida</taxon>
        <taxon>Rhabditina</taxon>
        <taxon>Diplogasteromorpha</taxon>
        <taxon>Diplogasteroidea</taxon>
        <taxon>Neodiplogasteridae</taxon>
        <taxon>Pristionchus</taxon>
    </lineage>
</organism>
<dbReference type="AlphaFoldDB" id="A0A2A6BMX8"/>
<evidence type="ECO:0000313" key="2">
    <source>
        <dbReference type="Proteomes" id="UP000005239"/>
    </source>
</evidence>